<dbReference type="InterPro" id="IPR011467">
    <property type="entry name" value="DUF1573"/>
</dbReference>
<protein>
    <submittedName>
        <fullName evidence="1">DUF1573 domain-containing protein</fullName>
    </submittedName>
</protein>
<name>A0A9D1V0C8_9BACT</name>
<evidence type="ECO:0000313" key="2">
    <source>
        <dbReference type="Proteomes" id="UP000824202"/>
    </source>
</evidence>
<dbReference type="PANTHER" id="PTHR37833:SF1">
    <property type="entry name" value="SIGNAL PEPTIDE PROTEIN"/>
    <property type="match status" value="1"/>
</dbReference>
<dbReference type="EMBL" id="DXFT01000123">
    <property type="protein sequence ID" value="HIX03742.1"/>
    <property type="molecule type" value="Genomic_DNA"/>
</dbReference>
<dbReference type="PANTHER" id="PTHR37833">
    <property type="entry name" value="LIPOPROTEIN-RELATED"/>
    <property type="match status" value="1"/>
</dbReference>
<dbReference type="InterPro" id="IPR036249">
    <property type="entry name" value="Thioredoxin-like_sf"/>
</dbReference>
<dbReference type="SUPFAM" id="SSF52833">
    <property type="entry name" value="Thioredoxin-like"/>
    <property type="match status" value="1"/>
</dbReference>
<dbReference type="AlphaFoldDB" id="A0A9D1V0C8"/>
<reference evidence="1" key="1">
    <citation type="journal article" date="2021" name="PeerJ">
        <title>Extensive microbial diversity within the chicken gut microbiome revealed by metagenomics and culture.</title>
        <authorList>
            <person name="Gilroy R."/>
            <person name="Ravi A."/>
            <person name="Getino M."/>
            <person name="Pursley I."/>
            <person name="Horton D.L."/>
            <person name="Alikhan N.F."/>
            <person name="Baker D."/>
            <person name="Gharbi K."/>
            <person name="Hall N."/>
            <person name="Watson M."/>
            <person name="Adriaenssens E.M."/>
            <person name="Foster-Nyarko E."/>
            <person name="Jarju S."/>
            <person name="Secka A."/>
            <person name="Antonio M."/>
            <person name="Oren A."/>
            <person name="Chaudhuri R.R."/>
            <person name="La Ragione R."/>
            <person name="Hildebrand F."/>
            <person name="Pallen M.J."/>
        </authorList>
    </citation>
    <scope>NUCLEOTIDE SEQUENCE</scope>
    <source>
        <strain evidence="1">23274</strain>
    </source>
</reference>
<proteinExistence type="predicted"/>
<dbReference type="InterPro" id="IPR013783">
    <property type="entry name" value="Ig-like_fold"/>
</dbReference>
<accession>A0A9D1V0C8</accession>
<comment type="caution">
    <text evidence="1">The sequence shown here is derived from an EMBL/GenBank/DDBJ whole genome shotgun (WGS) entry which is preliminary data.</text>
</comment>
<dbReference type="PROSITE" id="PS51257">
    <property type="entry name" value="PROKAR_LIPOPROTEIN"/>
    <property type="match status" value="1"/>
</dbReference>
<dbReference type="Proteomes" id="UP000824202">
    <property type="component" value="Unassembled WGS sequence"/>
</dbReference>
<reference evidence="1" key="2">
    <citation type="submission" date="2021-04" db="EMBL/GenBank/DDBJ databases">
        <authorList>
            <person name="Gilroy R."/>
        </authorList>
    </citation>
    <scope>NUCLEOTIDE SEQUENCE</scope>
    <source>
        <strain evidence="1">23274</strain>
    </source>
</reference>
<gene>
    <name evidence="1" type="ORF">H9863_06460</name>
</gene>
<dbReference type="Gene3D" id="2.60.40.10">
    <property type="entry name" value="Immunoglobulins"/>
    <property type="match status" value="1"/>
</dbReference>
<dbReference type="Gene3D" id="3.40.30.10">
    <property type="entry name" value="Glutaredoxin"/>
    <property type="match status" value="1"/>
</dbReference>
<organism evidence="1 2">
    <name type="scientific">Candidatus Odoribacter faecigallinarum</name>
    <dbReference type="NCBI Taxonomy" id="2838706"/>
    <lineage>
        <taxon>Bacteria</taxon>
        <taxon>Pseudomonadati</taxon>
        <taxon>Bacteroidota</taxon>
        <taxon>Bacteroidia</taxon>
        <taxon>Bacteroidales</taxon>
        <taxon>Odoribacteraceae</taxon>
        <taxon>Odoribacter</taxon>
    </lineage>
</organism>
<evidence type="ECO:0000313" key="1">
    <source>
        <dbReference type="EMBL" id="HIX03742.1"/>
    </source>
</evidence>
<dbReference type="Pfam" id="PF07610">
    <property type="entry name" value="DUF1573"/>
    <property type="match status" value="1"/>
</dbReference>
<sequence>MKKSIPLLLFFAFGLAACHFGWETKARYFTGDYETVAAIAQGKGKPLWMILGGGENCRSCNQLIENMKREDVFRKFEDDYVFYRCNVDEPDNLFLKYIFLMETIPNSYIVSPEGKICSYASGPLQGKDVAQLLTSARDNNPYFPPRHVHFKSGGKKLLRMQNLLLSVCLRYRHISDDTLQLRALLPDVEEAIALEPYFYNLYLASRIHRLLGDTLTANRYAREALDICPDGFQTLVFRDLIHELENGTFQKDTLQAYARIVFDTTTLNVRDSRSGEYVFRFKNTGTVPLLVKHVSSSCGCATPDWTRHPVLPGEKGEIKVHYQPDHDKVFTKTLWVQTNAINRIEQLTLKGNGEQ</sequence>